<evidence type="ECO:0000313" key="15">
    <source>
        <dbReference type="RefSeq" id="XP_003747987.1"/>
    </source>
</evidence>
<keyword evidence="14" id="KW-1185">Reference proteome</keyword>
<dbReference type="GO" id="GO:0016973">
    <property type="term" value="P:poly(A)+ mRNA export from nucleus"/>
    <property type="evidence" value="ECO:0007669"/>
    <property type="project" value="InterPro"/>
</dbReference>
<feature type="region of interest" description="Disordered" evidence="13">
    <location>
        <begin position="18"/>
        <end position="70"/>
    </location>
</feature>
<keyword evidence="5" id="KW-0653">Protein transport</keyword>
<dbReference type="GO" id="GO:0000822">
    <property type="term" value="F:inositol hexakisphosphate binding"/>
    <property type="evidence" value="ECO:0007669"/>
    <property type="project" value="TreeGrafter"/>
</dbReference>
<dbReference type="GO" id="GO:0031369">
    <property type="term" value="F:translation initiation factor binding"/>
    <property type="evidence" value="ECO:0007669"/>
    <property type="project" value="TreeGrafter"/>
</dbReference>
<evidence type="ECO:0000256" key="1">
    <source>
        <dbReference type="ARBA" id="ARBA00004567"/>
    </source>
</evidence>
<evidence type="ECO:0000256" key="5">
    <source>
        <dbReference type="ARBA" id="ARBA00022927"/>
    </source>
</evidence>
<evidence type="ECO:0000256" key="9">
    <source>
        <dbReference type="ARBA" id="ARBA00024680"/>
    </source>
</evidence>
<dbReference type="GO" id="GO:0015031">
    <property type="term" value="P:protein transport"/>
    <property type="evidence" value="ECO:0007669"/>
    <property type="project" value="UniProtKB-KW"/>
</dbReference>
<comment type="subcellular location">
    <subcellularLocation>
        <location evidence="1">Nucleus</location>
        <location evidence="1">Nuclear pore complex</location>
    </subcellularLocation>
</comment>
<evidence type="ECO:0000256" key="13">
    <source>
        <dbReference type="SAM" id="MobiDB-lite"/>
    </source>
</evidence>
<evidence type="ECO:0000256" key="6">
    <source>
        <dbReference type="ARBA" id="ARBA00023010"/>
    </source>
</evidence>
<dbReference type="GO" id="GO:0044614">
    <property type="term" value="C:nuclear pore cytoplasmic filaments"/>
    <property type="evidence" value="ECO:0007669"/>
    <property type="project" value="TreeGrafter"/>
</dbReference>
<keyword evidence="4" id="KW-0509">mRNA transport</keyword>
<evidence type="ECO:0000256" key="10">
    <source>
        <dbReference type="ARBA" id="ARBA00026227"/>
    </source>
</evidence>
<dbReference type="Proteomes" id="UP000694867">
    <property type="component" value="Unplaced"/>
</dbReference>
<dbReference type="CTD" id="2733"/>
<dbReference type="GO" id="GO:0005543">
    <property type="term" value="F:phospholipid binding"/>
    <property type="evidence" value="ECO:0007669"/>
    <property type="project" value="TreeGrafter"/>
</dbReference>
<sequence length="641" mass="73421">MAPILDTSFEDAQKRARDFLQKKESKQRRSLLNEDVSIHEETTPSEKVPSLSSSLVSSENASTPEEYKRRLQQRRLDDIILSSPPGKIQWPSEQLSFDANSDSPEKRIQETNDNFRERSAISVHEEAEERLRMEAARMRALEERELFQLYEEADRHAREEHEKFLKRYTELQNALEIQYRRDQERISLEITERKQALLVRAKRDSELLVQLHKTLSEKSAESAKAFAAKSKEIIHLTEKAKQEEEKILRQKEARILREKHKTKISEIISTIDQSIGTLQKDLPESQSAKEELAKVKSSLQDPANHENAAVFEGALTEVRKILDTYAAALLAREQKKVEEAIKTQPKRQSENRYRQAVEKLKQNAEIFTKFIEENKLLRTKITRFITLTVNKIQKSTNNQEHALALVKLFSSDDVRYGLATDIVNLSGNKEAVTFSMDLTAKKILDSVEKLPAEPIQEWVPHATVVGTLWSTSPKFGDIFFNNLVSRCPFLVPVYFDDLTAEESTTYISKFVQYTSESWSSFIPRMGYYARLLGVICTMKPRWGPPFAPGKMWTLLASTVKCEIKTKEVAEVAAMVMKSLLETCGHTMQASYGRQFSKFIHLTCKEFYAKLTEVAKNAPSVISLEIFMKEVVTAGGKFTPVV</sequence>
<keyword evidence="7" id="KW-0906">Nuclear pore complex</keyword>
<dbReference type="PANTHER" id="PTHR12960">
    <property type="entry name" value="GLE-1-RELATED"/>
    <property type="match status" value="1"/>
</dbReference>
<comment type="similarity">
    <text evidence="2">Belongs to the GLE1 family.</text>
</comment>
<evidence type="ECO:0000313" key="14">
    <source>
        <dbReference type="Proteomes" id="UP000694867"/>
    </source>
</evidence>
<keyword evidence="3" id="KW-0813">Transport</keyword>
<comment type="function">
    <text evidence="9">Required for the export of mRNAs containing poly(A) tails from the nucleus into the cytoplasm. May be involved in the terminal step of the mRNA transport through the nuclear pore complex (NPC).</text>
</comment>
<feature type="compositionally biased region" description="Low complexity" evidence="13">
    <location>
        <begin position="45"/>
        <end position="59"/>
    </location>
</feature>
<accession>A0AAJ6QY92</accession>
<dbReference type="KEGG" id="goe:100897361"/>
<dbReference type="InterPro" id="IPR012476">
    <property type="entry name" value="GLE1"/>
</dbReference>
<dbReference type="RefSeq" id="XP_003747987.1">
    <property type="nucleotide sequence ID" value="XM_003747939.1"/>
</dbReference>
<evidence type="ECO:0000256" key="4">
    <source>
        <dbReference type="ARBA" id="ARBA00022816"/>
    </source>
</evidence>
<evidence type="ECO:0000256" key="8">
    <source>
        <dbReference type="ARBA" id="ARBA00023242"/>
    </source>
</evidence>
<evidence type="ECO:0000256" key="11">
    <source>
        <dbReference type="ARBA" id="ARBA00029983"/>
    </source>
</evidence>
<evidence type="ECO:0000256" key="2">
    <source>
        <dbReference type="ARBA" id="ARBA00011056"/>
    </source>
</evidence>
<evidence type="ECO:0000256" key="3">
    <source>
        <dbReference type="ARBA" id="ARBA00022448"/>
    </source>
</evidence>
<organism evidence="14 15">
    <name type="scientific">Galendromus occidentalis</name>
    <name type="common">western predatory mite</name>
    <dbReference type="NCBI Taxonomy" id="34638"/>
    <lineage>
        <taxon>Eukaryota</taxon>
        <taxon>Metazoa</taxon>
        <taxon>Ecdysozoa</taxon>
        <taxon>Arthropoda</taxon>
        <taxon>Chelicerata</taxon>
        <taxon>Arachnida</taxon>
        <taxon>Acari</taxon>
        <taxon>Parasitiformes</taxon>
        <taxon>Mesostigmata</taxon>
        <taxon>Gamasina</taxon>
        <taxon>Phytoseioidea</taxon>
        <taxon>Phytoseiidae</taxon>
        <taxon>Typhlodrominae</taxon>
        <taxon>Galendromus</taxon>
    </lineage>
</organism>
<dbReference type="Pfam" id="PF07817">
    <property type="entry name" value="GLE1"/>
    <property type="match status" value="1"/>
</dbReference>
<keyword evidence="8" id="KW-0539">Nucleus</keyword>
<dbReference type="Gene3D" id="1.25.40.510">
    <property type="entry name" value="GLE1-like"/>
    <property type="match status" value="1"/>
</dbReference>
<reference evidence="15" key="1">
    <citation type="submission" date="2025-08" db="UniProtKB">
        <authorList>
            <consortium name="RefSeq"/>
        </authorList>
    </citation>
    <scope>IDENTIFICATION</scope>
</reference>
<dbReference type="AlphaFoldDB" id="A0AAJ6QY92"/>
<dbReference type="GeneID" id="100897361"/>
<evidence type="ECO:0000256" key="12">
    <source>
        <dbReference type="ARBA" id="ARBA00030897"/>
    </source>
</evidence>
<dbReference type="PANTHER" id="PTHR12960:SF0">
    <property type="entry name" value="MRNA EXPORT FACTOR GLE1"/>
    <property type="match status" value="1"/>
</dbReference>
<name>A0AAJ6QY92_9ACAR</name>
<evidence type="ECO:0000256" key="7">
    <source>
        <dbReference type="ARBA" id="ARBA00023132"/>
    </source>
</evidence>
<protein>
    <recommendedName>
        <fullName evidence="10">mRNA export factor GLE1</fullName>
    </recommendedName>
    <alternativeName>
        <fullName evidence="12">GLE1 RNA export mediator</fullName>
    </alternativeName>
    <alternativeName>
        <fullName evidence="11">Nucleoporin GLE1</fullName>
    </alternativeName>
</protein>
<keyword evidence="6" id="KW-0811">Translocation</keyword>
<dbReference type="GO" id="GO:0005737">
    <property type="term" value="C:cytoplasm"/>
    <property type="evidence" value="ECO:0007669"/>
    <property type="project" value="TreeGrafter"/>
</dbReference>
<gene>
    <name evidence="15" type="primary">LOC100897361</name>
</gene>
<dbReference type="InterPro" id="IPR038506">
    <property type="entry name" value="GLE1-like_sf"/>
</dbReference>
<proteinExistence type="inferred from homology"/>